<keyword evidence="2" id="KW-1185">Reference proteome</keyword>
<proteinExistence type="predicted"/>
<evidence type="ECO:0000313" key="1">
    <source>
        <dbReference type="EMBL" id="MFC7338735.1"/>
    </source>
</evidence>
<comment type="caution">
    <text evidence="1">The sequence shown here is derived from an EMBL/GenBank/DDBJ whole genome shotgun (WGS) entry which is preliminary data.</text>
</comment>
<reference evidence="2" key="1">
    <citation type="journal article" date="2019" name="Int. J. Syst. Evol. Microbiol.">
        <title>The Global Catalogue of Microorganisms (GCM) 10K type strain sequencing project: providing services to taxonomists for standard genome sequencing and annotation.</title>
        <authorList>
            <consortium name="The Broad Institute Genomics Platform"/>
            <consortium name="The Broad Institute Genome Sequencing Center for Infectious Disease"/>
            <person name="Wu L."/>
            <person name="Ma J."/>
        </authorList>
    </citation>
    <scope>NUCLEOTIDE SEQUENCE [LARGE SCALE GENOMIC DNA]</scope>
    <source>
        <strain evidence="2">CGMCC 4.1467</strain>
    </source>
</reference>
<dbReference type="EMBL" id="JBHTBS010000009">
    <property type="protein sequence ID" value="MFC7338735.1"/>
    <property type="molecule type" value="Genomic_DNA"/>
</dbReference>
<dbReference type="RefSeq" id="WP_379714470.1">
    <property type="nucleotide sequence ID" value="NZ_JBHTBS010000009.1"/>
</dbReference>
<organism evidence="1 2">
    <name type="scientific">Haloferula chungangensis</name>
    <dbReference type="NCBI Taxonomy" id="1048331"/>
    <lineage>
        <taxon>Bacteria</taxon>
        <taxon>Pseudomonadati</taxon>
        <taxon>Verrucomicrobiota</taxon>
        <taxon>Verrucomicrobiia</taxon>
        <taxon>Verrucomicrobiales</taxon>
        <taxon>Verrucomicrobiaceae</taxon>
        <taxon>Haloferula</taxon>
    </lineage>
</organism>
<evidence type="ECO:0000313" key="2">
    <source>
        <dbReference type="Proteomes" id="UP001596472"/>
    </source>
</evidence>
<accession>A0ABW2LAY4</accession>
<sequence>MSHTHPPPSIDELKLSQLEDEIGEVTRVAKEGIGYPSNVGRNPVDAIRRRL</sequence>
<protein>
    <submittedName>
        <fullName evidence="1">Uncharacterized protein</fullName>
    </submittedName>
</protein>
<dbReference type="Proteomes" id="UP001596472">
    <property type="component" value="Unassembled WGS sequence"/>
</dbReference>
<name>A0ABW2LAY4_9BACT</name>
<gene>
    <name evidence="1" type="ORF">ACFQY0_16185</name>
</gene>